<dbReference type="RefSeq" id="WP_075499591.1">
    <property type="nucleotide sequence ID" value="NZ_CAWRCN010000142.1"/>
</dbReference>
<sequence>MEKTNGMAKWFYNFLKWDKWHFLAFVGAFLMIFCTKQIVASEMYSYKDLTNESKTSFLKNIKIVNFSINSYGYTFKYHCGGSWNNSEFSPSTNGKPHVLGDVMSYVRDQDKVEVIKFLSAECS</sequence>
<evidence type="ECO:0000313" key="2">
    <source>
        <dbReference type="EMBL" id="SGZ00411.1"/>
    </source>
</evidence>
<feature type="transmembrane region" description="Helical" evidence="1">
    <location>
        <begin position="20"/>
        <end position="39"/>
    </location>
</feature>
<proteinExistence type="predicted"/>
<dbReference type="Proteomes" id="UP000182660">
    <property type="component" value="Unassembled WGS sequence"/>
</dbReference>
<keyword evidence="2" id="KW-0418">Kinase</keyword>
<organism evidence="2 3">
    <name type="scientific">Moritella viscosa</name>
    <dbReference type="NCBI Taxonomy" id="80854"/>
    <lineage>
        <taxon>Bacteria</taxon>
        <taxon>Pseudomonadati</taxon>
        <taxon>Pseudomonadota</taxon>
        <taxon>Gammaproteobacteria</taxon>
        <taxon>Alteromonadales</taxon>
        <taxon>Moritellaceae</taxon>
        <taxon>Moritella</taxon>
    </lineage>
</organism>
<evidence type="ECO:0000256" key="1">
    <source>
        <dbReference type="SAM" id="Phobius"/>
    </source>
</evidence>
<reference evidence="2 3" key="1">
    <citation type="submission" date="2016-11" db="EMBL/GenBank/DDBJ databases">
        <authorList>
            <person name="Klemetsen T."/>
        </authorList>
    </citation>
    <scope>NUCLEOTIDE SEQUENCE [LARGE SCALE GENOMIC DNA]</scope>
    <source>
        <strain evidence="2">MT 2528</strain>
    </source>
</reference>
<dbReference type="GO" id="GO:0016301">
    <property type="term" value="F:kinase activity"/>
    <property type="evidence" value="ECO:0007669"/>
    <property type="project" value="UniProtKB-KW"/>
</dbReference>
<keyword evidence="2" id="KW-0808">Transferase</keyword>
<accession>A0ABY1HLA4</accession>
<gene>
    <name evidence="2" type="ORF">MT2528_4028</name>
</gene>
<dbReference type="EMBL" id="FPLJ01000096">
    <property type="protein sequence ID" value="SGZ00411.1"/>
    <property type="molecule type" value="Genomic_DNA"/>
</dbReference>
<keyword evidence="1" id="KW-0812">Transmembrane</keyword>
<keyword evidence="3" id="KW-1185">Reference proteome</keyword>
<name>A0ABY1HLA4_9GAMM</name>
<protein>
    <submittedName>
        <fullName evidence="2">Adenylate kinase-ATP-AMP transphosphorylase</fullName>
    </submittedName>
</protein>
<keyword evidence="1" id="KW-1133">Transmembrane helix</keyword>
<evidence type="ECO:0000313" key="3">
    <source>
        <dbReference type="Proteomes" id="UP000182660"/>
    </source>
</evidence>
<comment type="caution">
    <text evidence="2">The sequence shown here is derived from an EMBL/GenBank/DDBJ whole genome shotgun (WGS) entry which is preliminary data.</text>
</comment>
<keyword evidence="1" id="KW-0472">Membrane</keyword>